<evidence type="ECO:0000256" key="1">
    <source>
        <dbReference type="ARBA" id="ARBA00009437"/>
    </source>
</evidence>
<dbReference type="OrthoDB" id="63123at2"/>
<comment type="caution">
    <text evidence="6">The sequence shown here is derived from an EMBL/GenBank/DDBJ whole genome shotgun (WGS) entry which is preliminary data.</text>
</comment>
<accession>A0A553V2J6</accession>
<proteinExistence type="inferred from homology"/>
<evidence type="ECO:0000313" key="7">
    <source>
        <dbReference type="Proteomes" id="UP000316092"/>
    </source>
</evidence>
<dbReference type="EMBL" id="VKDB01000005">
    <property type="protein sequence ID" value="TSA86461.1"/>
    <property type="molecule type" value="Genomic_DNA"/>
</dbReference>
<dbReference type="Gene3D" id="3.40.190.290">
    <property type="match status" value="1"/>
</dbReference>
<dbReference type="RefSeq" id="WP_143720227.1">
    <property type="nucleotide sequence ID" value="NZ_VKDB01000005.1"/>
</dbReference>
<dbReference type="InterPro" id="IPR005119">
    <property type="entry name" value="LysR_subst-bd"/>
</dbReference>
<sequence length="329" mass="35538">MNLQLSEPLTGASGQRLPALSSQHLSALIAVANSGSFSEAALRLGVAQSSVSYAVKAVEKELGMQLFERGRYGARLTPAGSAVLEQARLAAAALRAMLPNQHPQPETLSGLLRVASCRSVIRQLLTPSLSGFRRLYPHIQVVIQDTSGEHHEIEQLVLAGQADLGLGRLPMRPELRCQPLFADEYLIVAAAHAPRLMSWEDFHRAPYIVCEEDCAPHIADHIARHSRPPMPAVRLKDAQVALGMVAEEHGFTVLTRLVVSPLAANLQAYPLPTPLWRSIGRVTSAQTSQHPLIRAFEQVVLSPKALRAAAGPVAAKLWFAEDDSAPLSG</sequence>
<organism evidence="6 7">
    <name type="scientific">Deinococcus detaillensis</name>
    <dbReference type="NCBI Taxonomy" id="2592048"/>
    <lineage>
        <taxon>Bacteria</taxon>
        <taxon>Thermotogati</taxon>
        <taxon>Deinococcota</taxon>
        <taxon>Deinococci</taxon>
        <taxon>Deinococcales</taxon>
        <taxon>Deinococcaceae</taxon>
        <taxon>Deinococcus</taxon>
    </lineage>
</organism>
<dbReference type="PANTHER" id="PTHR30419">
    <property type="entry name" value="HTH-TYPE TRANSCRIPTIONAL REGULATOR YBHD"/>
    <property type="match status" value="1"/>
</dbReference>
<keyword evidence="4" id="KW-0804">Transcription</keyword>
<evidence type="ECO:0000259" key="5">
    <source>
        <dbReference type="PROSITE" id="PS50931"/>
    </source>
</evidence>
<dbReference type="Pfam" id="PF03466">
    <property type="entry name" value="LysR_substrate"/>
    <property type="match status" value="1"/>
</dbReference>
<reference evidence="6 7" key="1">
    <citation type="submission" date="2019-07" db="EMBL/GenBank/DDBJ databases">
        <title>Deinococcus detaillus sp. nov., isolated from humus soil in Antarctica.</title>
        <authorList>
            <person name="Zhang K."/>
        </authorList>
    </citation>
    <scope>NUCLEOTIDE SEQUENCE [LARGE SCALE GENOMIC DNA]</scope>
    <source>
        <strain evidence="6 7">H1</strain>
    </source>
</reference>
<dbReference type="Gene3D" id="1.10.10.10">
    <property type="entry name" value="Winged helix-like DNA-binding domain superfamily/Winged helix DNA-binding domain"/>
    <property type="match status" value="1"/>
</dbReference>
<gene>
    <name evidence="6" type="ORF">FNU79_07375</name>
</gene>
<dbReference type="PROSITE" id="PS50931">
    <property type="entry name" value="HTH_LYSR"/>
    <property type="match status" value="1"/>
</dbReference>
<comment type="similarity">
    <text evidence="1">Belongs to the LysR transcriptional regulatory family.</text>
</comment>
<evidence type="ECO:0000256" key="3">
    <source>
        <dbReference type="ARBA" id="ARBA00023125"/>
    </source>
</evidence>
<dbReference type="InterPro" id="IPR000847">
    <property type="entry name" value="LysR_HTH_N"/>
</dbReference>
<keyword evidence="7" id="KW-1185">Reference proteome</keyword>
<dbReference type="InterPro" id="IPR036388">
    <property type="entry name" value="WH-like_DNA-bd_sf"/>
</dbReference>
<dbReference type="GO" id="GO:0005829">
    <property type="term" value="C:cytosol"/>
    <property type="evidence" value="ECO:0007669"/>
    <property type="project" value="TreeGrafter"/>
</dbReference>
<dbReference type="PRINTS" id="PR00039">
    <property type="entry name" value="HTHLYSR"/>
</dbReference>
<dbReference type="GO" id="GO:0003700">
    <property type="term" value="F:DNA-binding transcription factor activity"/>
    <property type="evidence" value="ECO:0007669"/>
    <property type="project" value="InterPro"/>
</dbReference>
<feature type="domain" description="HTH lysR-type" evidence="5">
    <location>
        <begin position="20"/>
        <end position="77"/>
    </location>
</feature>
<dbReference type="CDD" id="cd05466">
    <property type="entry name" value="PBP2_LTTR_substrate"/>
    <property type="match status" value="1"/>
</dbReference>
<dbReference type="Proteomes" id="UP000316092">
    <property type="component" value="Unassembled WGS sequence"/>
</dbReference>
<dbReference type="SUPFAM" id="SSF53850">
    <property type="entry name" value="Periplasmic binding protein-like II"/>
    <property type="match status" value="1"/>
</dbReference>
<keyword evidence="3" id="KW-0238">DNA-binding</keyword>
<evidence type="ECO:0000313" key="6">
    <source>
        <dbReference type="EMBL" id="TSA86461.1"/>
    </source>
</evidence>
<name>A0A553V2J6_9DEIO</name>
<keyword evidence="2" id="KW-0805">Transcription regulation</keyword>
<protein>
    <submittedName>
        <fullName evidence="6">LysR family transcriptional regulator</fullName>
    </submittedName>
</protein>
<dbReference type="SUPFAM" id="SSF46785">
    <property type="entry name" value="Winged helix' DNA-binding domain"/>
    <property type="match status" value="1"/>
</dbReference>
<dbReference type="InterPro" id="IPR050950">
    <property type="entry name" value="HTH-type_LysR_regulators"/>
</dbReference>
<evidence type="ECO:0000256" key="4">
    <source>
        <dbReference type="ARBA" id="ARBA00023163"/>
    </source>
</evidence>
<dbReference type="Pfam" id="PF00126">
    <property type="entry name" value="HTH_1"/>
    <property type="match status" value="1"/>
</dbReference>
<dbReference type="GO" id="GO:0003677">
    <property type="term" value="F:DNA binding"/>
    <property type="evidence" value="ECO:0007669"/>
    <property type="project" value="UniProtKB-KW"/>
</dbReference>
<dbReference type="InterPro" id="IPR036390">
    <property type="entry name" value="WH_DNA-bd_sf"/>
</dbReference>
<evidence type="ECO:0000256" key="2">
    <source>
        <dbReference type="ARBA" id="ARBA00023015"/>
    </source>
</evidence>
<dbReference type="AlphaFoldDB" id="A0A553V2J6"/>